<name>A0A4V6N784_9APHY</name>
<proteinExistence type="predicted"/>
<organism evidence="2 3">
    <name type="scientific">Steccherinum ochraceum</name>
    <dbReference type="NCBI Taxonomy" id="92696"/>
    <lineage>
        <taxon>Eukaryota</taxon>
        <taxon>Fungi</taxon>
        <taxon>Dikarya</taxon>
        <taxon>Basidiomycota</taxon>
        <taxon>Agaricomycotina</taxon>
        <taxon>Agaricomycetes</taxon>
        <taxon>Polyporales</taxon>
        <taxon>Steccherinaceae</taxon>
        <taxon>Steccherinum</taxon>
    </lineage>
</organism>
<reference evidence="2 3" key="1">
    <citation type="submission" date="2018-11" db="EMBL/GenBank/DDBJ databases">
        <title>Genome assembly of Steccherinum ochraceum LE-BIN_3174, the white-rot fungus of the Steccherinaceae family (The Residual Polyporoid clade, Polyporales, Basidiomycota).</title>
        <authorList>
            <person name="Fedorova T.V."/>
            <person name="Glazunova O.A."/>
            <person name="Landesman E.O."/>
            <person name="Moiseenko K.V."/>
            <person name="Psurtseva N.V."/>
            <person name="Savinova O.S."/>
            <person name="Shakhova N.V."/>
            <person name="Tyazhelova T.V."/>
            <person name="Vasina D.V."/>
        </authorList>
    </citation>
    <scope>NUCLEOTIDE SEQUENCE [LARGE SCALE GENOMIC DNA]</scope>
    <source>
        <strain evidence="2 3">LE-BIN_3174</strain>
    </source>
</reference>
<dbReference type="PANTHER" id="PTHR33099:SF7">
    <property type="entry name" value="MYND-TYPE DOMAIN-CONTAINING PROTEIN"/>
    <property type="match status" value="1"/>
</dbReference>
<accession>A0A4V6N784</accession>
<sequence length="1037" mass="115011">MAVEGTIHMPIGSGVWKNSEGEAGVMQIDQAITEGHLRPAPDITVRLREWYDKPWNWGPIAFSRAYNDAPNPNLTSNQWGPIGLPFAERDAGTIRQALFVDESMSGVEEKSSLWEMDSSKIAVANKSWEIFLERALVEVCAGLDVDYDHSQPRCELQKVYLCGPGASVLPCAGNASAPHAFGTLMVVLPSSNSNFPTRVSYDGELMTFDNPCDMSTTTVMAWYKSARHDVLPSTQGHRLILSYSLLHTTEAPLPTLSLKADFRGAIKSAFEAWKQRAQNSPEKVAFLLDFDYEDDDFKLVEMKGTDAHIVPILSSVAIELGFHVGFATAECEAYRSGPDRYEPDVVSSSDDDSDSPSNWPPAQSIRRHLDFGFLAKVTGSMEKLVDVEGCLISKKLEFVVSDEAVPGNMLDVMREDDPYDQDFDSGGGDNGELFRWYHRSVVVIWPPSSDFAVRYTEDLHAAGAVLSLITPETSRDEHEGLIQFVLMRFRQEPRYVIEVLCHAASVWRDPSLWVHAVSTASRDEGLAVFSSMDSVWNAITAFGFVSIEPALNALLENEPRNCVRLKFLEKMDTWLSTLEAPEIVALAQLWRKSSTQVVLLTLHKAHKLDRKEEPKAIVSAALKHGGVPFLVDCVLPQVKDLNYDWFLHDLALHMLEVSEIDNTEQKKTIASNLLSAAITAADFSPEHALPVAEKLLKTCMGRFNSLNNTILARVTNISADMTIGQTRTYVHGSVHPLLQFIVEEVHEVGSQETKISLLSGLCAVVTLSLHHYNKTRDRFCRADESTADVKWLRALARVASWEGGWDVVVSQVLPSLEEQAFHADAFAAFIDELCRNPALSSTAAVSAPEITAVIISLAKKFTAQKDVLSNPEALSNGVRFCFSVNAIEGGIELIRPWLAKDRLEDPRHLKDMLIPLLPYLYPLAEKHQQIDLLAPIIRQILHAWIDMASAHTALVANIGAWGCSCMHCSHARTWLLSASPEKMIKLRKIGEPQRVHVDLIARLRVPQGLEVKSRMSSAFEASQISSPLWVAGIDTSL</sequence>
<comment type="caution">
    <text evidence="2">The sequence shown here is derived from an EMBL/GenBank/DDBJ whole genome shotgun (WGS) entry which is preliminary data.</text>
</comment>
<dbReference type="OrthoDB" id="27483at2759"/>
<dbReference type="EMBL" id="RWJN01000065">
    <property type="protein sequence ID" value="TCD68477.1"/>
    <property type="molecule type" value="Genomic_DNA"/>
</dbReference>
<dbReference type="AlphaFoldDB" id="A0A4V6N784"/>
<evidence type="ECO:0008006" key="4">
    <source>
        <dbReference type="Google" id="ProtNLM"/>
    </source>
</evidence>
<protein>
    <recommendedName>
        <fullName evidence="4">Prolyl 4-hydroxylase alpha subunit Fe(2+) 2OG dioxygenase domain-containing protein</fullName>
    </recommendedName>
</protein>
<keyword evidence="3" id="KW-1185">Reference proteome</keyword>
<evidence type="ECO:0000313" key="3">
    <source>
        <dbReference type="Proteomes" id="UP000292702"/>
    </source>
</evidence>
<feature type="region of interest" description="Disordered" evidence="1">
    <location>
        <begin position="339"/>
        <end position="362"/>
    </location>
</feature>
<evidence type="ECO:0000256" key="1">
    <source>
        <dbReference type="SAM" id="MobiDB-lite"/>
    </source>
</evidence>
<evidence type="ECO:0000313" key="2">
    <source>
        <dbReference type="EMBL" id="TCD68477.1"/>
    </source>
</evidence>
<gene>
    <name evidence="2" type="ORF">EIP91_010652</name>
</gene>
<dbReference type="Proteomes" id="UP000292702">
    <property type="component" value="Unassembled WGS sequence"/>
</dbReference>
<dbReference type="PANTHER" id="PTHR33099">
    <property type="entry name" value="FE2OG DIOXYGENASE DOMAIN-CONTAINING PROTEIN"/>
    <property type="match status" value="1"/>
</dbReference>